<evidence type="ECO:0000313" key="2">
    <source>
        <dbReference type="Proteomes" id="UP000606991"/>
    </source>
</evidence>
<name>A0A934K5L6_9BACT</name>
<gene>
    <name evidence="1" type="ORF">JF886_14240</name>
</gene>
<reference evidence="1 2" key="1">
    <citation type="submission" date="2020-10" db="EMBL/GenBank/DDBJ databases">
        <title>Ca. Dormibacterota MAGs.</title>
        <authorList>
            <person name="Montgomery K."/>
        </authorList>
    </citation>
    <scope>NUCLEOTIDE SEQUENCE [LARGE SCALE GENOMIC DNA]</scope>
    <source>
        <strain evidence="1">SC8812_S17_18</strain>
    </source>
</reference>
<protein>
    <submittedName>
        <fullName evidence="1">Uncharacterized protein</fullName>
    </submittedName>
</protein>
<dbReference type="RefSeq" id="WP_337313602.1">
    <property type="nucleotide sequence ID" value="NZ_JAEKNS010000143.1"/>
</dbReference>
<comment type="caution">
    <text evidence="1">The sequence shown here is derived from an EMBL/GenBank/DDBJ whole genome shotgun (WGS) entry which is preliminary data.</text>
</comment>
<proteinExistence type="predicted"/>
<organism evidence="1 2">
    <name type="scientific">Candidatus Aeolococcus gillhamiae</name>
    <dbReference type="NCBI Taxonomy" id="3127015"/>
    <lineage>
        <taxon>Bacteria</taxon>
        <taxon>Bacillati</taxon>
        <taxon>Candidatus Dormiibacterota</taxon>
        <taxon>Candidatus Dormibacteria</taxon>
        <taxon>Candidatus Aeolococcales</taxon>
        <taxon>Candidatus Aeolococcaceae</taxon>
        <taxon>Candidatus Aeolococcus</taxon>
    </lineage>
</organism>
<dbReference type="EMBL" id="JAEKNS010000143">
    <property type="protein sequence ID" value="MBJ7595988.1"/>
    <property type="molecule type" value="Genomic_DNA"/>
</dbReference>
<sequence>MPQLGPAVQTRAGAANAAAAVDCVLGGPLVTTPRAYEAALAQILASDRTGTAAQIAQQESAQIDAQTGVVAAAAGGTRTYVGCIPLGYRVESFTSSTASVSVWTEQIVAVEGRYAPASAYITETLQLVWRGGAWKLESSELLDTAWAPAPLEPALAESTTLPAQLLTFTPYGGS</sequence>
<evidence type="ECO:0000313" key="1">
    <source>
        <dbReference type="EMBL" id="MBJ7595988.1"/>
    </source>
</evidence>
<dbReference type="Proteomes" id="UP000606991">
    <property type="component" value="Unassembled WGS sequence"/>
</dbReference>
<dbReference type="AlphaFoldDB" id="A0A934K5L6"/>
<accession>A0A934K5L6</accession>